<comment type="caution">
    <text evidence="1">The sequence shown here is derived from an EMBL/GenBank/DDBJ whole genome shotgun (WGS) entry which is preliminary data.</text>
</comment>
<dbReference type="EMBL" id="JAIPUX010003289">
    <property type="protein sequence ID" value="KAH0622197.1"/>
    <property type="molecule type" value="Genomic_DNA"/>
</dbReference>
<accession>A0ABQ7SXK9</accession>
<gene>
    <name evidence="1" type="ORF">JD844_024298</name>
</gene>
<proteinExistence type="predicted"/>
<dbReference type="Proteomes" id="UP000826234">
    <property type="component" value="Unassembled WGS sequence"/>
</dbReference>
<evidence type="ECO:0000313" key="1">
    <source>
        <dbReference type="EMBL" id="KAH0622197.1"/>
    </source>
</evidence>
<reference evidence="1 2" key="1">
    <citation type="journal article" date="2022" name="Gigascience">
        <title>A chromosome-level genome assembly and annotation of the desert horned lizard, Phrynosoma platyrhinos, provides insight into chromosomal rearrangements among reptiles.</title>
        <authorList>
            <person name="Koochekian N."/>
            <person name="Ascanio A."/>
            <person name="Farleigh K."/>
            <person name="Card D.C."/>
            <person name="Schield D.R."/>
            <person name="Castoe T.A."/>
            <person name="Jezkova T."/>
        </authorList>
    </citation>
    <scope>NUCLEOTIDE SEQUENCE [LARGE SCALE GENOMIC DNA]</scope>
    <source>
        <strain evidence="1">NK-2021</strain>
    </source>
</reference>
<name>A0ABQ7SXK9_PHRPL</name>
<sequence length="70" mass="7915">MFYICRFTKVAHLAICLPKCVDVIEGELSEGLVVIPHPVDNVNISLVYFSQQIEPIITCLVHALYSLNRK</sequence>
<evidence type="ECO:0000313" key="2">
    <source>
        <dbReference type="Proteomes" id="UP000826234"/>
    </source>
</evidence>
<keyword evidence="2" id="KW-1185">Reference proteome</keyword>
<organism evidence="1 2">
    <name type="scientific">Phrynosoma platyrhinos</name>
    <name type="common">Desert horned lizard</name>
    <dbReference type="NCBI Taxonomy" id="52577"/>
    <lineage>
        <taxon>Eukaryota</taxon>
        <taxon>Metazoa</taxon>
        <taxon>Chordata</taxon>
        <taxon>Craniata</taxon>
        <taxon>Vertebrata</taxon>
        <taxon>Euteleostomi</taxon>
        <taxon>Lepidosauria</taxon>
        <taxon>Squamata</taxon>
        <taxon>Bifurcata</taxon>
        <taxon>Unidentata</taxon>
        <taxon>Episquamata</taxon>
        <taxon>Toxicofera</taxon>
        <taxon>Iguania</taxon>
        <taxon>Phrynosomatidae</taxon>
        <taxon>Phrynosomatinae</taxon>
        <taxon>Phrynosoma</taxon>
    </lineage>
</organism>
<protein>
    <submittedName>
        <fullName evidence="1">Uncharacterized protein</fullName>
    </submittedName>
</protein>